<organism evidence="1 2">
    <name type="scientific">Psilocybe cf. subviscida</name>
    <dbReference type="NCBI Taxonomy" id="2480587"/>
    <lineage>
        <taxon>Eukaryota</taxon>
        <taxon>Fungi</taxon>
        <taxon>Dikarya</taxon>
        <taxon>Basidiomycota</taxon>
        <taxon>Agaricomycotina</taxon>
        <taxon>Agaricomycetes</taxon>
        <taxon>Agaricomycetidae</taxon>
        <taxon>Agaricales</taxon>
        <taxon>Agaricineae</taxon>
        <taxon>Strophariaceae</taxon>
        <taxon>Psilocybe</taxon>
    </lineage>
</organism>
<dbReference type="AlphaFoldDB" id="A0A8H5BII2"/>
<name>A0A8H5BII2_9AGAR</name>
<dbReference type="SUPFAM" id="SSF48452">
    <property type="entry name" value="TPR-like"/>
    <property type="match status" value="1"/>
</dbReference>
<comment type="caution">
    <text evidence="1">The sequence shown here is derived from an EMBL/GenBank/DDBJ whole genome shotgun (WGS) entry which is preliminary data.</text>
</comment>
<keyword evidence="2" id="KW-1185">Reference proteome</keyword>
<accession>A0A8H5BII2</accession>
<evidence type="ECO:0000313" key="2">
    <source>
        <dbReference type="Proteomes" id="UP000567179"/>
    </source>
</evidence>
<gene>
    <name evidence="1" type="ORF">D9619_012923</name>
</gene>
<dbReference type="Gene3D" id="1.25.40.10">
    <property type="entry name" value="Tetratricopeptide repeat domain"/>
    <property type="match status" value="2"/>
</dbReference>
<evidence type="ECO:0000313" key="1">
    <source>
        <dbReference type="EMBL" id="KAF5323784.1"/>
    </source>
</evidence>
<sequence>MDPISATLAAISLATAVKDIVELGKKISCSFSKVSSNFRKAQIVAVEIEQMLEGIGQFYDDHQDMLECAPDFRTALCDLLLKLSNFEQAILPLLPERMATRRDKLIGAWKLWKNAQKIEAAIIELQDDIRKVIQMHVIKSGMRTELKLERIHKSTNEGLAALQRSFNTAITPRAHASAIGVSESQTGYLSAEFEKNIIGFAATSTSTSSPMLQVPEMDERVVAKTYMKLQLNGIDGMLKRIFSSTTALHQSTLPFTFDIRPFTMEVITQEPSMTSMHLRHHTIRQATIIRDLLETSLPSVSISEGSRLLNRLSIGLFFMNMRRDALLMSKWAVRLSRLLVTGGDQHEPSAQLALNLLNHSIYSLILLDESSSLDGIEEAYAITSTLAENDDCFLFQILHSMVMQHYACVVSASKMYSFDRTVGIELARRSVTVLEQLLNVDANHYQNDNELNLQPHPLFLNRLYSSAPSDIVLVKYASALHWLADCLAASGEIQEALHLIVLATGIYQTMPDSYNSGWDHSYAEALFTISRRRRLSIVIEPAMLLEYTTKCIALYRCLATKNFDFYSRWLIRVLWANARLLQDLNRDKEAISIWEEVVFLSKERDQESQLYSDALYQLSATFRRLEEYNEAALKMVLSVEACKPETDDQAARYFDLSQDFCRVGHYSEAARAGRKSLALFRSLALNDRGTWTRDPDVSSALPNLARCLILAGEHDDALAQINASLQLFDDLMKDEPGLAGICMDALQANLDNALIMEDEHRSMSLCKEITYILRLCLDFVYTCLTPCLGHPDSP</sequence>
<proteinExistence type="predicted"/>
<dbReference type="EMBL" id="JAACJJ010000017">
    <property type="protein sequence ID" value="KAF5323784.1"/>
    <property type="molecule type" value="Genomic_DNA"/>
</dbReference>
<dbReference type="Proteomes" id="UP000567179">
    <property type="component" value="Unassembled WGS sequence"/>
</dbReference>
<reference evidence="1 2" key="1">
    <citation type="journal article" date="2020" name="ISME J.">
        <title>Uncovering the hidden diversity of litter-decomposition mechanisms in mushroom-forming fungi.</title>
        <authorList>
            <person name="Floudas D."/>
            <person name="Bentzer J."/>
            <person name="Ahren D."/>
            <person name="Johansson T."/>
            <person name="Persson P."/>
            <person name="Tunlid A."/>
        </authorList>
    </citation>
    <scope>NUCLEOTIDE SEQUENCE [LARGE SCALE GENOMIC DNA]</scope>
    <source>
        <strain evidence="1 2">CBS 101986</strain>
    </source>
</reference>
<dbReference type="InterPro" id="IPR011990">
    <property type="entry name" value="TPR-like_helical_dom_sf"/>
</dbReference>
<dbReference type="OrthoDB" id="3057274at2759"/>
<protein>
    <submittedName>
        <fullName evidence="1">Uncharacterized protein</fullName>
    </submittedName>
</protein>